<name>A0A6A5VDP9_9PLEO</name>
<feature type="region of interest" description="Disordered" evidence="1">
    <location>
        <begin position="1"/>
        <end position="122"/>
    </location>
</feature>
<dbReference type="InterPro" id="IPR029184">
    <property type="entry name" value="Sas4_dom"/>
</dbReference>
<feature type="compositionally biased region" description="Basic and acidic residues" evidence="1">
    <location>
        <begin position="341"/>
        <end position="357"/>
    </location>
</feature>
<sequence length="527" mass="60438">MLKAMANFIRPATDRRSTRHARSRSPPPAEVARTAAQRQQQPPAPVVTRRVSKNLPLPWQEVQQPNAAAATPPNQPSPARASTRKRSIAEMDTPDAGPPSKIKQRRSHEGLAAPTNGTTKKHLVTHVDDVQSRASTPKPVDAAQTTSAMVDKKNLRSADPVRKVSQLAEIFDDYRTTITNWEEGENAECSISSDDSIAVVDEPLTNAQLEELRTAAAEARATRQLPDSSHSYTRRHPLDYTPYANALPTTDDPLADGLYTKVHKKYEKSERMSRNDELRSFQYKMSKAPSVLDELESDDWHKVFAIDKSERDQWESKRNYYIKELQVAIRKQEALRKVELEKRRTEKEREKREKETPASDEDEDEEDEPKPKRPRKNNDPARPSSRPKTPEPPKPRRPPRPHGFVLDWVLEKKDKFRSFYEKGQRPASLSGRTSSRATRSADAPPFGVPLPDMFTRLEDADLPQWLKNDNEFAKKGEPTEEDLALDEQRFKRFRLTDAIVTREMLLENERERRRRKRESAAKRREAK</sequence>
<evidence type="ECO:0000256" key="1">
    <source>
        <dbReference type="SAM" id="MobiDB-lite"/>
    </source>
</evidence>
<dbReference type="Proteomes" id="UP000800036">
    <property type="component" value="Unassembled WGS sequence"/>
</dbReference>
<protein>
    <recommendedName>
        <fullName evidence="2">Something about silencing protein 4 domain-containing protein</fullName>
    </recommendedName>
</protein>
<dbReference type="AlphaFoldDB" id="A0A6A5VDP9"/>
<feature type="region of interest" description="Disordered" evidence="1">
    <location>
        <begin position="127"/>
        <end position="146"/>
    </location>
</feature>
<proteinExistence type="predicted"/>
<dbReference type="OrthoDB" id="1938992at2759"/>
<evidence type="ECO:0000259" key="2">
    <source>
        <dbReference type="Pfam" id="PF15460"/>
    </source>
</evidence>
<dbReference type="PANTHER" id="PTHR38422">
    <property type="entry name" value="SOMETHING ABOUT SILENCING PROTEIN 4"/>
    <property type="match status" value="1"/>
</dbReference>
<feature type="compositionally biased region" description="Basic and acidic residues" evidence="1">
    <location>
        <begin position="518"/>
        <end position="527"/>
    </location>
</feature>
<dbReference type="Pfam" id="PF15460">
    <property type="entry name" value="SAS4"/>
    <property type="match status" value="1"/>
</dbReference>
<gene>
    <name evidence="3" type="ORF">BU23DRAFT_81315</name>
</gene>
<evidence type="ECO:0000313" key="4">
    <source>
        <dbReference type="Proteomes" id="UP000800036"/>
    </source>
</evidence>
<dbReference type="GO" id="GO:0033255">
    <property type="term" value="C:SAS acetyltransferase complex"/>
    <property type="evidence" value="ECO:0007669"/>
    <property type="project" value="InterPro"/>
</dbReference>
<feature type="compositionally biased region" description="Low complexity" evidence="1">
    <location>
        <begin position="427"/>
        <end position="441"/>
    </location>
</feature>
<organism evidence="3 4">
    <name type="scientific">Bimuria novae-zelandiae CBS 107.79</name>
    <dbReference type="NCBI Taxonomy" id="1447943"/>
    <lineage>
        <taxon>Eukaryota</taxon>
        <taxon>Fungi</taxon>
        <taxon>Dikarya</taxon>
        <taxon>Ascomycota</taxon>
        <taxon>Pezizomycotina</taxon>
        <taxon>Dothideomycetes</taxon>
        <taxon>Pleosporomycetidae</taxon>
        <taxon>Pleosporales</taxon>
        <taxon>Massarineae</taxon>
        <taxon>Didymosphaeriaceae</taxon>
        <taxon>Bimuria</taxon>
    </lineage>
</organism>
<dbReference type="InterPro" id="IPR038988">
    <property type="entry name" value="Sas4"/>
</dbReference>
<dbReference type="PANTHER" id="PTHR38422:SF1">
    <property type="entry name" value="SOMETHING ABOUT SILENCING PROTEIN 4"/>
    <property type="match status" value="1"/>
</dbReference>
<feature type="region of interest" description="Disordered" evidence="1">
    <location>
        <begin position="506"/>
        <end position="527"/>
    </location>
</feature>
<feature type="compositionally biased region" description="Low complexity" evidence="1">
    <location>
        <begin position="31"/>
        <end position="49"/>
    </location>
</feature>
<keyword evidence="4" id="KW-1185">Reference proteome</keyword>
<feature type="compositionally biased region" description="Low complexity" evidence="1">
    <location>
        <begin position="63"/>
        <end position="72"/>
    </location>
</feature>
<dbReference type="EMBL" id="ML976671">
    <property type="protein sequence ID" value="KAF1975284.1"/>
    <property type="molecule type" value="Genomic_DNA"/>
</dbReference>
<feature type="compositionally biased region" description="Acidic residues" evidence="1">
    <location>
        <begin position="358"/>
        <end position="368"/>
    </location>
</feature>
<dbReference type="GO" id="GO:0004402">
    <property type="term" value="F:histone acetyltransferase activity"/>
    <property type="evidence" value="ECO:0007669"/>
    <property type="project" value="TreeGrafter"/>
</dbReference>
<feature type="domain" description="Something about silencing protein 4" evidence="2">
    <location>
        <begin position="252"/>
        <end position="341"/>
    </location>
</feature>
<feature type="region of interest" description="Disordered" evidence="1">
    <location>
        <begin position="419"/>
        <end position="452"/>
    </location>
</feature>
<reference evidence="3" key="1">
    <citation type="journal article" date="2020" name="Stud. Mycol.">
        <title>101 Dothideomycetes genomes: a test case for predicting lifestyles and emergence of pathogens.</title>
        <authorList>
            <person name="Haridas S."/>
            <person name="Albert R."/>
            <person name="Binder M."/>
            <person name="Bloem J."/>
            <person name="Labutti K."/>
            <person name="Salamov A."/>
            <person name="Andreopoulos B."/>
            <person name="Baker S."/>
            <person name="Barry K."/>
            <person name="Bills G."/>
            <person name="Bluhm B."/>
            <person name="Cannon C."/>
            <person name="Castanera R."/>
            <person name="Culley D."/>
            <person name="Daum C."/>
            <person name="Ezra D."/>
            <person name="Gonzalez J."/>
            <person name="Henrissat B."/>
            <person name="Kuo A."/>
            <person name="Liang C."/>
            <person name="Lipzen A."/>
            <person name="Lutzoni F."/>
            <person name="Magnuson J."/>
            <person name="Mondo S."/>
            <person name="Nolan M."/>
            <person name="Ohm R."/>
            <person name="Pangilinan J."/>
            <person name="Park H.-J."/>
            <person name="Ramirez L."/>
            <person name="Alfaro M."/>
            <person name="Sun H."/>
            <person name="Tritt A."/>
            <person name="Yoshinaga Y."/>
            <person name="Zwiers L.-H."/>
            <person name="Turgeon B."/>
            <person name="Goodwin S."/>
            <person name="Spatafora J."/>
            <person name="Crous P."/>
            <person name="Grigoriev I."/>
        </authorList>
    </citation>
    <scope>NUCLEOTIDE SEQUENCE</scope>
    <source>
        <strain evidence="3">CBS 107.79</strain>
    </source>
</reference>
<feature type="region of interest" description="Disordered" evidence="1">
    <location>
        <begin position="341"/>
        <end position="406"/>
    </location>
</feature>
<evidence type="ECO:0000313" key="3">
    <source>
        <dbReference type="EMBL" id="KAF1975284.1"/>
    </source>
</evidence>
<accession>A0A6A5VDP9</accession>